<sequence>MDFVRSLTGLLWTAPCEDADRFFVEQRRTGLSVSTRATKAGMLAQFYDFVIDRYQGDINTLTGFVVDQPLGGYNRPAGPMTGQVRAPPSEDEVETLFTHWRATVPTAR</sequence>
<name>A0A6L3VXM3_9ACTN</name>
<comment type="caution">
    <text evidence="1">The sequence shown here is derived from an EMBL/GenBank/DDBJ whole genome shotgun (WGS) entry which is preliminary data.</text>
</comment>
<keyword evidence="2" id="KW-1185">Reference proteome</keyword>
<gene>
    <name evidence="1" type="ORF">F9B16_09050</name>
</gene>
<evidence type="ECO:0008006" key="3">
    <source>
        <dbReference type="Google" id="ProtNLM"/>
    </source>
</evidence>
<reference evidence="1 2" key="1">
    <citation type="submission" date="2019-09" db="EMBL/GenBank/DDBJ databases">
        <title>Actinomadura physcomitrii sp. nov., a novel actinomycete isolated from moss [Physcomitrium sphaericum (Ludw) Fuernr].</title>
        <authorList>
            <person name="Liu C."/>
            <person name="Zhuang X."/>
        </authorList>
    </citation>
    <scope>NUCLEOTIDE SEQUENCE [LARGE SCALE GENOMIC DNA]</scope>
    <source>
        <strain evidence="1 2">CYP1-1B</strain>
    </source>
</reference>
<dbReference type="EMBL" id="WBMR01000017">
    <property type="protein sequence ID" value="KAB2385938.1"/>
    <property type="molecule type" value="Genomic_DNA"/>
</dbReference>
<proteinExistence type="predicted"/>
<evidence type="ECO:0000313" key="1">
    <source>
        <dbReference type="EMBL" id="KAB2385938.1"/>
    </source>
</evidence>
<organism evidence="1 2">
    <name type="scientific">Actinomadura montaniterrae</name>
    <dbReference type="NCBI Taxonomy" id="1803903"/>
    <lineage>
        <taxon>Bacteria</taxon>
        <taxon>Bacillati</taxon>
        <taxon>Actinomycetota</taxon>
        <taxon>Actinomycetes</taxon>
        <taxon>Streptosporangiales</taxon>
        <taxon>Thermomonosporaceae</taxon>
        <taxon>Actinomadura</taxon>
    </lineage>
</organism>
<accession>A0A6L3VXM3</accession>
<dbReference type="Proteomes" id="UP000483004">
    <property type="component" value="Unassembled WGS sequence"/>
</dbReference>
<protein>
    <recommendedName>
        <fullName evidence="3">Core-binding (CB) domain-containing protein</fullName>
    </recommendedName>
</protein>
<evidence type="ECO:0000313" key="2">
    <source>
        <dbReference type="Proteomes" id="UP000483004"/>
    </source>
</evidence>
<dbReference type="AlphaFoldDB" id="A0A6L3VXM3"/>